<protein>
    <recommendedName>
        <fullName evidence="17">Endonuclease</fullName>
        <ecNumber evidence="17">3.1.30.-</ecNumber>
    </recommendedName>
</protein>
<accession>A0A1G4JWZ0</accession>
<dbReference type="GO" id="GO:0000014">
    <property type="term" value="F:single-stranded DNA endodeoxyribonuclease activity"/>
    <property type="evidence" value="ECO:0007669"/>
    <property type="project" value="TreeGrafter"/>
</dbReference>
<gene>
    <name evidence="20" type="ORF">LAMI_0F03092G</name>
</gene>
<dbReference type="CDD" id="cd00091">
    <property type="entry name" value="NUC"/>
    <property type="match status" value="1"/>
</dbReference>
<comment type="subcellular location">
    <subcellularLocation>
        <location evidence="3">Mitochondrion inner membrane</location>
    </subcellularLocation>
</comment>
<dbReference type="SUPFAM" id="SSF54060">
    <property type="entry name" value="His-Me finger endonucleases"/>
    <property type="match status" value="1"/>
</dbReference>
<keyword evidence="7 16" id="KW-0479">Metal-binding</keyword>
<evidence type="ECO:0000256" key="13">
    <source>
        <dbReference type="ARBA" id="ARBA00023136"/>
    </source>
</evidence>
<dbReference type="GO" id="GO:0006309">
    <property type="term" value="P:apoptotic DNA fragmentation"/>
    <property type="evidence" value="ECO:0007669"/>
    <property type="project" value="TreeGrafter"/>
</dbReference>
<keyword evidence="6 17" id="KW-0540">Nuclease</keyword>
<dbReference type="GO" id="GO:0046872">
    <property type="term" value="F:metal ion binding"/>
    <property type="evidence" value="ECO:0007669"/>
    <property type="project" value="UniProtKB-KW"/>
</dbReference>
<keyword evidence="12" id="KW-0496">Mitochondrion</keyword>
<dbReference type="GO" id="GO:0003676">
    <property type="term" value="F:nucleic acid binding"/>
    <property type="evidence" value="ECO:0007669"/>
    <property type="project" value="InterPro"/>
</dbReference>
<keyword evidence="13" id="KW-0472">Membrane</keyword>
<evidence type="ECO:0000256" key="1">
    <source>
        <dbReference type="ARBA" id="ARBA00001936"/>
    </source>
</evidence>
<proteinExistence type="inferred from homology"/>
<evidence type="ECO:0000256" key="17">
    <source>
        <dbReference type="RuleBase" id="RU366055"/>
    </source>
</evidence>
<reference evidence="21" key="1">
    <citation type="submission" date="2016-03" db="EMBL/GenBank/DDBJ databases">
        <authorList>
            <person name="Devillers H."/>
        </authorList>
    </citation>
    <scope>NUCLEOTIDE SEQUENCE [LARGE SCALE GENOMIC DNA]</scope>
</reference>
<organism evidence="20 21">
    <name type="scientific">Lachancea mirantina</name>
    <dbReference type="NCBI Taxonomy" id="1230905"/>
    <lineage>
        <taxon>Eukaryota</taxon>
        <taxon>Fungi</taxon>
        <taxon>Dikarya</taxon>
        <taxon>Ascomycota</taxon>
        <taxon>Saccharomycotina</taxon>
        <taxon>Saccharomycetes</taxon>
        <taxon>Saccharomycetales</taxon>
        <taxon>Saccharomycetaceae</taxon>
        <taxon>Lachancea</taxon>
    </lineage>
</organism>
<dbReference type="PANTHER" id="PTHR13966:SF5">
    <property type="entry name" value="ENDONUCLEASE G, MITOCHONDRIAL"/>
    <property type="match status" value="1"/>
</dbReference>
<evidence type="ECO:0000256" key="12">
    <source>
        <dbReference type="ARBA" id="ARBA00023128"/>
    </source>
</evidence>
<evidence type="ECO:0000256" key="7">
    <source>
        <dbReference type="ARBA" id="ARBA00022723"/>
    </source>
</evidence>
<dbReference type="Gene3D" id="3.40.570.10">
    <property type="entry name" value="Extracellular Endonuclease, subunit A"/>
    <property type="match status" value="1"/>
</dbReference>
<dbReference type="SMART" id="SM00892">
    <property type="entry name" value="Endonuclease_NS"/>
    <property type="match status" value="1"/>
</dbReference>
<evidence type="ECO:0000256" key="8">
    <source>
        <dbReference type="ARBA" id="ARBA00022759"/>
    </source>
</evidence>
<keyword evidence="21" id="KW-1185">Reference proteome</keyword>
<dbReference type="InterPro" id="IPR001604">
    <property type="entry name" value="Endo_G_ENPP1-like_dom"/>
</dbReference>
<evidence type="ECO:0000259" key="18">
    <source>
        <dbReference type="SMART" id="SM00477"/>
    </source>
</evidence>
<feature type="domain" description="DNA/RNA non-specific endonuclease/pyrophosphatase/phosphodiesterase" evidence="19">
    <location>
        <begin position="80"/>
        <end position="296"/>
    </location>
</feature>
<evidence type="ECO:0000313" key="21">
    <source>
        <dbReference type="Proteomes" id="UP000191024"/>
    </source>
</evidence>
<dbReference type="EC" id="3.1.30.-" evidence="17"/>
<evidence type="ECO:0000256" key="10">
    <source>
        <dbReference type="ARBA" id="ARBA00022801"/>
    </source>
</evidence>
<keyword evidence="10 17" id="KW-0378">Hydrolase</keyword>
<dbReference type="SMART" id="SM00477">
    <property type="entry name" value="NUC"/>
    <property type="match status" value="1"/>
</dbReference>
<sequence>MTTRIASSGLLGLGTGSVIAFFFWGRSDQYNNPGQTAVQTDEGRGLGGKPPGGIQVYGTGVNPSGFFKYGFPGPIHDLQNREEFVSCYDRRTRMPYWVVEHVTAASLKNRNGDRKNSFFKEDEIIPDSFRARLKDYFRSGYDRGHMAPAANAKFSQKAMDETFFLTNVCPQIGDGFNRDYWAHFEYFCRTLTNKYHDVRIASGPLFLPKQGADGKFRVSYEVIGNPPSIAVPTHFFKVIVAENSKSKPESGDVAVAAFVLPNEPIPNERKLIDFEVPINAVERSSGLQFLQKLPASRKKNLCEEIDCHIIVREFKKALPPSKSLPVLPPGRS</sequence>
<dbReference type="InterPro" id="IPR044925">
    <property type="entry name" value="His-Me_finger_sf"/>
</dbReference>
<comment type="similarity">
    <text evidence="4 17">Belongs to the DNA/RNA non-specific endonuclease family.</text>
</comment>
<dbReference type="GO" id="GO:0004521">
    <property type="term" value="F:RNA endonuclease activity"/>
    <property type="evidence" value="ECO:0007669"/>
    <property type="project" value="TreeGrafter"/>
</dbReference>
<dbReference type="GO" id="GO:0005743">
    <property type="term" value="C:mitochondrial inner membrane"/>
    <property type="evidence" value="ECO:0007669"/>
    <property type="project" value="UniProtKB-SubCell"/>
</dbReference>
<evidence type="ECO:0000256" key="4">
    <source>
        <dbReference type="ARBA" id="ARBA00010052"/>
    </source>
</evidence>
<dbReference type="Proteomes" id="UP000191024">
    <property type="component" value="Chromosome F"/>
</dbReference>
<comment type="cofactor">
    <cofactor evidence="1">
        <name>Mn(2+)</name>
        <dbReference type="ChEBI" id="CHEBI:29035"/>
    </cofactor>
</comment>
<evidence type="ECO:0000256" key="16">
    <source>
        <dbReference type="PIRSR" id="PIRSR640255-2"/>
    </source>
</evidence>
<dbReference type="STRING" id="1230905.A0A1G4JWZ0"/>
<evidence type="ECO:0000256" key="2">
    <source>
        <dbReference type="ARBA" id="ARBA00001946"/>
    </source>
</evidence>
<evidence type="ECO:0000256" key="9">
    <source>
        <dbReference type="ARBA" id="ARBA00022792"/>
    </source>
</evidence>
<dbReference type="InterPro" id="IPR044929">
    <property type="entry name" value="DNA/RNA_non-sp_Endonuclease_sf"/>
</dbReference>
<dbReference type="Pfam" id="PF01223">
    <property type="entry name" value="Endonuclease_NS"/>
    <property type="match status" value="1"/>
</dbReference>
<feature type="active site" description="Proton acceptor" evidence="15">
    <location>
        <position position="145"/>
    </location>
</feature>
<dbReference type="GO" id="GO:0006401">
    <property type="term" value="P:RNA catabolic process"/>
    <property type="evidence" value="ECO:0007669"/>
    <property type="project" value="UniProtKB-ARBA"/>
</dbReference>
<evidence type="ECO:0000256" key="14">
    <source>
        <dbReference type="ARBA" id="ARBA00023211"/>
    </source>
</evidence>
<dbReference type="PANTHER" id="PTHR13966">
    <property type="entry name" value="ENDONUCLEASE RELATED"/>
    <property type="match status" value="1"/>
</dbReference>
<evidence type="ECO:0000259" key="19">
    <source>
        <dbReference type="SMART" id="SM00892"/>
    </source>
</evidence>
<dbReference type="GO" id="GO:0005634">
    <property type="term" value="C:nucleus"/>
    <property type="evidence" value="ECO:0007669"/>
    <property type="project" value="UniProtKB-ARBA"/>
</dbReference>
<dbReference type="EMBL" id="LT598467">
    <property type="protein sequence ID" value="SCU95626.1"/>
    <property type="molecule type" value="Genomic_DNA"/>
</dbReference>
<keyword evidence="9" id="KW-0999">Mitochondrion inner membrane</keyword>
<evidence type="ECO:0000256" key="11">
    <source>
        <dbReference type="ARBA" id="ARBA00022842"/>
    </source>
</evidence>
<keyword evidence="14" id="KW-0464">Manganese</keyword>
<dbReference type="AlphaFoldDB" id="A0A1G4JWZ0"/>
<dbReference type="PROSITE" id="PS01070">
    <property type="entry name" value="NUCLEASE_NON_SPEC"/>
    <property type="match status" value="1"/>
</dbReference>
<dbReference type="InterPro" id="IPR020821">
    <property type="entry name" value="ENPP1-3/EXOG-like_nuc-like"/>
</dbReference>
<evidence type="ECO:0000313" key="20">
    <source>
        <dbReference type="EMBL" id="SCU95626.1"/>
    </source>
</evidence>
<evidence type="ECO:0000256" key="5">
    <source>
        <dbReference type="ARBA" id="ARBA00011738"/>
    </source>
</evidence>
<dbReference type="FunFam" id="3.40.570.10:FF:000004">
    <property type="entry name" value="Nuclease 1, mitochondrial"/>
    <property type="match status" value="1"/>
</dbReference>
<feature type="domain" description="ENPP1-3/EXOG-like endonuclease/phosphodiesterase" evidence="18">
    <location>
        <begin position="81"/>
        <end position="296"/>
    </location>
</feature>
<evidence type="ECO:0000256" key="6">
    <source>
        <dbReference type="ARBA" id="ARBA00022722"/>
    </source>
</evidence>
<name>A0A1G4JWZ0_9SACH</name>
<comment type="subunit">
    <text evidence="5">Homodimer.</text>
</comment>
<dbReference type="InterPro" id="IPR018524">
    <property type="entry name" value="DNA/RNA_endonuclease_AS"/>
</dbReference>
<evidence type="ECO:0000256" key="3">
    <source>
        <dbReference type="ARBA" id="ARBA00004273"/>
    </source>
</evidence>
<keyword evidence="8 17" id="KW-0255">Endonuclease</keyword>
<comment type="cofactor">
    <cofactor evidence="2 17">
        <name>Mg(2+)</name>
        <dbReference type="ChEBI" id="CHEBI:18420"/>
    </cofactor>
</comment>
<evidence type="ECO:0000256" key="15">
    <source>
        <dbReference type="PIRSR" id="PIRSR640255-1"/>
    </source>
</evidence>
<dbReference type="OrthoDB" id="5418055at2759"/>
<keyword evidence="11" id="KW-0460">Magnesium</keyword>
<dbReference type="InterPro" id="IPR040255">
    <property type="entry name" value="Non-specific_endonuclease"/>
</dbReference>
<feature type="binding site" evidence="16">
    <location>
        <position position="177"/>
    </location>
    <ligand>
        <name>Mg(2+)</name>
        <dbReference type="ChEBI" id="CHEBI:18420"/>
        <note>catalytic</note>
    </ligand>
</feature>